<protein>
    <submittedName>
        <fullName evidence="11">Sugar ABC transporter ATP-binding protein</fullName>
    </submittedName>
</protein>
<evidence type="ECO:0000313" key="11">
    <source>
        <dbReference type="EMBL" id="GGQ48053.1"/>
    </source>
</evidence>
<dbReference type="CDD" id="cd03215">
    <property type="entry name" value="ABC_Carb_Monos_II"/>
    <property type="match status" value="1"/>
</dbReference>
<evidence type="ECO:0000256" key="4">
    <source>
        <dbReference type="ARBA" id="ARBA00022737"/>
    </source>
</evidence>
<proteinExistence type="predicted"/>
<dbReference type="PROSITE" id="PS50893">
    <property type="entry name" value="ABC_TRANSPORTER_2"/>
    <property type="match status" value="2"/>
</dbReference>
<dbReference type="GO" id="GO:0016887">
    <property type="term" value="F:ATP hydrolysis activity"/>
    <property type="evidence" value="ECO:0007669"/>
    <property type="project" value="InterPro"/>
</dbReference>
<sequence length="526" mass="55709">MAPEPPLLTMSGITKSFPGVRALDGVDLDVQAGEVHCLLGQNGAGKSTLIKVLAGAHQPDGGTITWHGEPVTLKSPIAAVRRGIATMYQELDLVEHLSVAENVYLGHEPTAAGLVVRGRAAKESTAALLRRLGHPEVDPARLVGDLSAAQQQIVSMARALSHDVRLIVMDEPTAALDPDETDNLFRIVGDLTADGVAVIYISHRLEEIRRIGDRVTVLKDGRSVAGGLPAKTTPTREVVALMTGRTVEYVFPERPAGTAQPPTGTPLLEVRGLARAGEFEPFDLTVHPGEIVGLAGLVGSGRSEILETVYGARKPTAGRVLVDGKPLRPGSVRAAVAAGLGLAPEERKAQALLMLESVTRNVSVSSMSRFSRGGWMDRGAESAAARTAVRELSLRPDNPDVPVRTLSGGNQQKAVLARWLLRGCKVLLLDEPTRGVDVGARAELYAVVRRLADEGLAVLLVSSEVPEVLGLADRVLVLREGRIVHRAPARELDEHRVLDLVMEGSSSVSPTSPVSPSSPMEGTPAS</sequence>
<comment type="subcellular location">
    <subcellularLocation>
        <location evidence="1">Cell membrane</location>
        <topology evidence="1">Peripheral membrane protein</topology>
    </subcellularLocation>
</comment>
<dbReference type="PANTHER" id="PTHR43790:SF9">
    <property type="entry name" value="GALACTOFURANOSE TRANSPORTER ATP-BINDING PROTEIN YTFR"/>
    <property type="match status" value="1"/>
</dbReference>
<feature type="domain" description="ABC transporter" evidence="10">
    <location>
        <begin position="263"/>
        <end position="505"/>
    </location>
</feature>
<dbReference type="PROSITE" id="PS00211">
    <property type="entry name" value="ABC_TRANSPORTER_1"/>
    <property type="match status" value="1"/>
</dbReference>
<evidence type="ECO:0000256" key="3">
    <source>
        <dbReference type="ARBA" id="ARBA00022475"/>
    </source>
</evidence>
<keyword evidence="2" id="KW-0813">Transport</keyword>
<evidence type="ECO:0000313" key="12">
    <source>
        <dbReference type="Proteomes" id="UP000620156"/>
    </source>
</evidence>
<dbReference type="Pfam" id="PF00005">
    <property type="entry name" value="ABC_tran"/>
    <property type="match status" value="2"/>
</dbReference>
<dbReference type="RefSeq" id="WP_189215994.1">
    <property type="nucleotide sequence ID" value="NZ_BMQK01000002.1"/>
</dbReference>
<evidence type="ECO:0000256" key="2">
    <source>
        <dbReference type="ARBA" id="ARBA00022448"/>
    </source>
</evidence>
<dbReference type="InterPro" id="IPR003593">
    <property type="entry name" value="AAA+_ATPase"/>
</dbReference>
<feature type="compositionally biased region" description="Low complexity" evidence="9">
    <location>
        <begin position="505"/>
        <end position="519"/>
    </location>
</feature>
<feature type="region of interest" description="Disordered" evidence="9">
    <location>
        <begin position="503"/>
        <end position="526"/>
    </location>
</feature>
<keyword evidence="8" id="KW-0472">Membrane</keyword>
<dbReference type="CDD" id="cd03216">
    <property type="entry name" value="ABC_Carb_Monos_I"/>
    <property type="match status" value="1"/>
</dbReference>
<dbReference type="InterPro" id="IPR003439">
    <property type="entry name" value="ABC_transporter-like_ATP-bd"/>
</dbReference>
<dbReference type="GO" id="GO:0005524">
    <property type="term" value="F:ATP binding"/>
    <property type="evidence" value="ECO:0007669"/>
    <property type="project" value="UniProtKB-KW"/>
</dbReference>
<dbReference type="PANTHER" id="PTHR43790">
    <property type="entry name" value="CARBOHYDRATE TRANSPORT ATP-BINDING PROTEIN MG119-RELATED"/>
    <property type="match status" value="1"/>
</dbReference>
<name>A0A918BA74_9ACTN</name>
<reference evidence="11" key="2">
    <citation type="submission" date="2020-09" db="EMBL/GenBank/DDBJ databases">
        <authorList>
            <person name="Sun Q."/>
            <person name="Ohkuma M."/>
        </authorList>
    </citation>
    <scope>NUCLEOTIDE SEQUENCE</scope>
    <source>
        <strain evidence="11">JCM 3131</strain>
    </source>
</reference>
<dbReference type="InterPro" id="IPR017871">
    <property type="entry name" value="ABC_transporter-like_CS"/>
</dbReference>
<dbReference type="SMART" id="SM00382">
    <property type="entry name" value="AAA"/>
    <property type="match status" value="2"/>
</dbReference>
<keyword evidence="3" id="KW-1003">Cell membrane</keyword>
<keyword evidence="6 11" id="KW-0067">ATP-binding</keyword>
<reference evidence="11" key="1">
    <citation type="journal article" date="2014" name="Int. J. Syst. Evol. Microbiol.">
        <title>Complete genome sequence of Corynebacterium casei LMG S-19264T (=DSM 44701T), isolated from a smear-ripened cheese.</title>
        <authorList>
            <consortium name="US DOE Joint Genome Institute (JGI-PGF)"/>
            <person name="Walter F."/>
            <person name="Albersmeier A."/>
            <person name="Kalinowski J."/>
            <person name="Ruckert C."/>
        </authorList>
    </citation>
    <scope>NUCLEOTIDE SEQUENCE</scope>
    <source>
        <strain evidence="11">JCM 3131</strain>
    </source>
</reference>
<feature type="domain" description="ABC transporter" evidence="10">
    <location>
        <begin position="8"/>
        <end position="245"/>
    </location>
</feature>
<keyword evidence="4" id="KW-0677">Repeat</keyword>
<dbReference type="EMBL" id="BMQK01000002">
    <property type="protein sequence ID" value="GGQ48053.1"/>
    <property type="molecule type" value="Genomic_DNA"/>
</dbReference>
<evidence type="ECO:0000256" key="8">
    <source>
        <dbReference type="ARBA" id="ARBA00023136"/>
    </source>
</evidence>
<organism evidence="11 12">
    <name type="scientific">Streptomyces ruber</name>
    <dbReference type="NCBI Taxonomy" id="83378"/>
    <lineage>
        <taxon>Bacteria</taxon>
        <taxon>Bacillati</taxon>
        <taxon>Actinomycetota</taxon>
        <taxon>Actinomycetes</taxon>
        <taxon>Kitasatosporales</taxon>
        <taxon>Streptomycetaceae</taxon>
        <taxon>Streptomyces</taxon>
    </lineage>
</organism>
<comment type="caution">
    <text evidence="11">The sequence shown here is derived from an EMBL/GenBank/DDBJ whole genome shotgun (WGS) entry which is preliminary data.</text>
</comment>
<evidence type="ECO:0000256" key="6">
    <source>
        <dbReference type="ARBA" id="ARBA00022840"/>
    </source>
</evidence>
<dbReference type="Gene3D" id="3.40.50.300">
    <property type="entry name" value="P-loop containing nucleotide triphosphate hydrolases"/>
    <property type="match status" value="2"/>
</dbReference>
<dbReference type="FunFam" id="3.40.50.300:FF:000127">
    <property type="entry name" value="Ribose import ATP-binding protein RbsA"/>
    <property type="match status" value="1"/>
</dbReference>
<accession>A0A918BA74</accession>
<dbReference type="GO" id="GO:0005886">
    <property type="term" value="C:plasma membrane"/>
    <property type="evidence" value="ECO:0007669"/>
    <property type="project" value="UniProtKB-SubCell"/>
</dbReference>
<keyword evidence="5" id="KW-0547">Nucleotide-binding</keyword>
<evidence type="ECO:0000256" key="7">
    <source>
        <dbReference type="ARBA" id="ARBA00022967"/>
    </source>
</evidence>
<dbReference type="InterPro" id="IPR050107">
    <property type="entry name" value="ABC_carbohydrate_import_ATPase"/>
</dbReference>
<dbReference type="AlphaFoldDB" id="A0A918BA74"/>
<dbReference type="InterPro" id="IPR027417">
    <property type="entry name" value="P-loop_NTPase"/>
</dbReference>
<dbReference type="Proteomes" id="UP000620156">
    <property type="component" value="Unassembled WGS sequence"/>
</dbReference>
<evidence type="ECO:0000256" key="1">
    <source>
        <dbReference type="ARBA" id="ARBA00004202"/>
    </source>
</evidence>
<keyword evidence="7" id="KW-1278">Translocase</keyword>
<dbReference type="SUPFAM" id="SSF52540">
    <property type="entry name" value="P-loop containing nucleoside triphosphate hydrolases"/>
    <property type="match status" value="2"/>
</dbReference>
<evidence type="ECO:0000256" key="9">
    <source>
        <dbReference type="SAM" id="MobiDB-lite"/>
    </source>
</evidence>
<evidence type="ECO:0000259" key="10">
    <source>
        <dbReference type="PROSITE" id="PS50893"/>
    </source>
</evidence>
<gene>
    <name evidence="11" type="ORF">GCM10010145_16500</name>
</gene>
<evidence type="ECO:0000256" key="5">
    <source>
        <dbReference type="ARBA" id="ARBA00022741"/>
    </source>
</evidence>
<keyword evidence="12" id="KW-1185">Reference proteome</keyword>